<gene>
    <name evidence="3" type="ordered locus">PSMK_10940</name>
</gene>
<dbReference type="AlphaFoldDB" id="I0IDB5"/>
<dbReference type="PROSITE" id="PS51832">
    <property type="entry name" value="HD_GYP"/>
    <property type="match status" value="1"/>
</dbReference>
<dbReference type="Pfam" id="PF13487">
    <property type="entry name" value="HD_5"/>
    <property type="match status" value="1"/>
</dbReference>
<dbReference type="RefSeq" id="WP_014436472.1">
    <property type="nucleotide sequence ID" value="NC_017080.1"/>
</dbReference>
<reference evidence="3 4" key="1">
    <citation type="submission" date="2012-02" db="EMBL/GenBank/DDBJ databases">
        <title>Complete genome sequence of Phycisphaera mikurensis NBRC 102666.</title>
        <authorList>
            <person name="Ankai A."/>
            <person name="Hosoyama A."/>
            <person name="Terui Y."/>
            <person name="Sekine M."/>
            <person name="Fukai R."/>
            <person name="Kato Y."/>
            <person name="Nakamura S."/>
            <person name="Yamada-Narita S."/>
            <person name="Kawakoshi A."/>
            <person name="Fukunaga Y."/>
            <person name="Yamazaki S."/>
            <person name="Fujita N."/>
        </authorList>
    </citation>
    <scope>NUCLEOTIDE SEQUENCE [LARGE SCALE GENOMIC DNA]</scope>
    <source>
        <strain evidence="4">NBRC 102666 / KCTC 22515 / FYK2301M01</strain>
    </source>
</reference>
<dbReference type="InterPro" id="IPR037522">
    <property type="entry name" value="HD_GYP_dom"/>
</dbReference>
<dbReference type="STRING" id="1142394.PSMK_10940"/>
<name>I0IDB5_PHYMF</name>
<evidence type="ECO:0000313" key="3">
    <source>
        <dbReference type="EMBL" id="BAM03253.1"/>
    </source>
</evidence>
<accession>I0IDB5</accession>
<keyword evidence="4" id="KW-1185">Reference proteome</keyword>
<dbReference type="InterPro" id="IPR003607">
    <property type="entry name" value="HD/PDEase_dom"/>
</dbReference>
<evidence type="ECO:0000259" key="2">
    <source>
        <dbReference type="PROSITE" id="PS51832"/>
    </source>
</evidence>
<dbReference type="PANTHER" id="PTHR43155">
    <property type="entry name" value="CYCLIC DI-GMP PHOSPHODIESTERASE PA4108-RELATED"/>
    <property type="match status" value="1"/>
</dbReference>
<dbReference type="EMBL" id="AP012338">
    <property type="protein sequence ID" value="BAM03253.1"/>
    <property type="molecule type" value="Genomic_DNA"/>
</dbReference>
<dbReference type="CDD" id="cd00077">
    <property type="entry name" value="HDc"/>
    <property type="match status" value="1"/>
</dbReference>
<dbReference type="SUPFAM" id="SSF109604">
    <property type="entry name" value="HD-domain/PDEase-like"/>
    <property type="match status" value="1"/>
</dbReference>
<feature type="region of interest" description="Disordered" evidence="1">
    <location>
        <begin position="63"/>
        <end position="101"/>
    </location>
</feature>
<dbReference type="eggNOG" id="COG2206">
    <property type="taxonomic scope" value="Bacteria"/>
</dbReference>
<proteinExistence type="predicted"/>
<protein>
    <recommendedName>
        <fullName evidence="2">HD-GYP domain-containing protein</fullName>
    </recommendedName>
</protein>
<dbReference type="HOGENOM" id="CLU_651883_0_0_0"/>
<dbReference type="PANTHER" id="PTHR43155:SF2">
    <property type="entry name" value="CYCLIC DI-GMP PHOSPHODIESTERASE PA4108"/>
    <property type="match status" value="1"/>
</dbReference>
<dbReference type="Proteomes" id="UP000007881">
    <property type="component" value="Chromosome"/>
</dbReference>
<feature type="domain" description="HD-GYP" evidence="2">
    <location>
        <begin position="161"/>
        <end position="358"/>
    </location>
</feature>
<dbReference type="KEGG" id="phm:PSMK_10940"/>
<evidence type="ECO:0000256" key="1">
    <source>
        <dbReference type="SAM" id="MobiDB-lite"/>
    </source>
</evidence>
<dbReference type="Gene3D" id="1.10.3210.10">
    <property type="entry name" value="Hypothetical protein af1432"/>
    <property type="match status" value="1"/>
</dbReference>
<dbReference type="OrthoDB" id="9804747at2"/>
<organism evidence="3 4">
    <name type="scientific">Phycisphaera mikurensis (strain NBRC 102666 / KCTC 22515 / FYK2301M01)</name>
    <dbReference type="NCBI Taxonomy" id="1142394"/>
    <lineage>
        <taxon>Bacteria</taxon>
        <taxon>Pseudomonadati</taxon>
        <taxon>Planctomycetota</taxon>
        <taxon>Phycisphaerae</taxon>
        <taxon>Phycisphaerales</taxon>
        <taxon>Phycisphaeraceae</taxon>
        <taxon>Phycisphaera</taxon>
    </lineage>
</organism>
<evidence type="ECO:0000313" key="4">
    <source>
        <dbReference type="Proteomes" id="UP000007881"/>
    </source>
</evidence>
<sequence>MEMKGKKILVSGLRVGETLSADIVGPDGVLLLRHGVRVEAALLERLRSRGIEEVHLNGDVAADAAAPVGGPGEAAYEEPPDPEPTVPLSEPLAPESYEPRDEICTPLPRLREREFGEAARVAEDSMGTAIQRYGSLAGAFRGGRLSEGSAAVQMLLGLRRVGERDIDLVTLMLVLDRPGIGPLLQHAVRQSVVAMRLGRRLGLGNDAVLDAGLVALFSDIGMSGVAEELIARPGRLSPTEWERVHRHCGASSDLVAKMTGIRPIIAHAVYQHHERPNGGGYPRGRRGVFLHPLARIASVADVFTAVMEHRPHRPARSPHHAVCAALEGVKAGRLDARVVRALLAEVSLFPVGTPLHLSDGRIGTVYRTDAEVADRPVLTFDDGQKPGKLELRLRPELKIVGVGDAKPEAIPEPGEPLAPAA</sequence>